<evidence type="ECO:0000313" key="17">
    <source>
        <dbReference type="Proteomes" id="UP001530293"/>
    </source>
</evidence>
<sequence length="487" mass="53966">MTRIRIGAVSVGSKEFKFLVEEEFQVVEDMQNSFIPDAIEIVSRAITADNDGDYDKALSLYRDALSRFTIGLKYEKNESKKRLILERVEGYMKRAEELRDYLNKQAEVEKLGGSSGGGGGSGGGAGGAGTKPKGSAEDDADAEKQKLRGALSGAVVTEKPNVKWSDVAGLDQAKESLKETVILPTRFPQLFTGKRRPFKGILLYGPPGTGKSYLAKAVATEADSTFFSVSSADLVSKWQGESERLVRNLFEMARESPGSRAIIFIDEVDSLCGIRSEGESDSARRIKTEFLVQMDGVGKKEGDVLVLGATNVPWELDAAIRRRFEKRVYIPLPEQEARAAMVKLHLGDTPHNLTESDFDKLGKLTEGSSGSDIKVLVKEALMEPLRRCQQARQFVPKGEYLVPCEEYPNCPYCPPKLSDDVPNKNYDCRRCGAKRMQLWDVAPEKLLPPDVSVKDFERVLRHSNATVSEEELKKYSDWTKQFGQEGA</sequence>
<comment type="subcellular location">
    <subcellularLocation>
        <location evidence="1">Endosome membrane</location>
        <topology evidence="1">Peripheral membrane protein</topology>
    </subcellularLocation>
</comment>
<evidence type="ECO:0000256" key="13">
    <source>
        <dbReference type="SAM" id="MobiDB-lite"/>
    </source>
</evidence>
<keyword evidence="7" id="KW-0378">Hydrolase</keyword>
<dbReference type="Pfam" id="PF09336">
    <property type="entry name" value="Vps4_C"/>
    <property type="match status" value="1"/>
</dbReference>
<evidence type="ECO:0000256" key="7">
    <source>
        <dbReference type="ARBA" id="ARBA00022801"/>
    </source>
</evidence>
<dbReference type="Pfam" id="PF00004">
    <property type="entry name" value="AAA"/>
    <property type="match status" value="1"/>
</dbReference>
<organism evidence="16 17">
    <name type="scientific">Discostella pseudostelligera</name>
    <dbReference type="NCBI Taxonomy" id="259834"/>
    <lineage>
        <taxon>Eukaryota</taxon>
        <taxon>Sar</taxon>
        <taxon>Stramenopiles</taxon>
        <taxon>Ochrophyta</taxon>
        <taxon>Bacillariophyta</taxon>
        <taxon>Coscinodiscophyceae</taxon>
        <taxon>Thalassiosirophycidae</taxon>
        <taxon>Stephanodiscales</taxon>
        <taxon>Stephanodiscaceae</taxon>
        <taxon>Discostella</taxon>
    </lineage>
</organism>
<feature type="region of interest" description="Disordered" evidence="13">
    <location>
        <begin position="109"/>
        <end position="144"/>
    </location>
</feature>
<name>A0ABD3M1J6_9STRA</name>
<dbReference type="GO" id="GO:0016787">
    <property type="term" value="F:hydrolase activity"/>
    <property type="evidence" value="ECO:0007669"/>
    <property type="project" value="UniProtKB-KW"/>
</dbReference>
<comment type="catalytic activity">
    <reaction evidence="11">
        <text>ATP + H2O = ADP + phosphate + H(+)</text>
        <dbReference type="Rhea" id="RHEA:13065"/>
        <dbReference type="ChEBI" id="CHEBI:15377"/>
        <dbReference type="ChEBI" id="CHEBI:15378"/>
        <dbReference type="ChEBI" id="CHEBI:30616"/>
        <dbReference type="ChEBI" id="CHEBI:43474"/>
        <dbReference type="ChEBI" id="CHEBI:456216"/>
        <dbReference type="EC" id="3.6.4.6"/>
    </reaction>
</comment>
<dbReference type="GO" id="GO:0010008">
    <property type="term" value="C:endosome membrane"/>
    <property type="evidence" value="ECO:0007669"/>
    <property type="project" value="UniProtKB-SubCell"/>
</dbReference>
<evidence type="ECO:0000256" key="2">
    <source>
        <dbReference type="ARBA" id="ARBA00006914"/>
    </source>
</evidence>
<proteinExistence type="inferred from homology"/>
<dbReference type="InterPro" id="IPR003959">
    <property type="entry name" value="ATPase_AAA_core"/>
</dbReference>
<evidence type="ECO:0000256" key="11">
    <source>
        <dbReference type="ARBA" id="ARBA00048883"/>
    </source>
</evidence>
<dbReference type="SUPFAM" id="SSF116846">
    <property type="entry name" value="MIT domain"/>
    <property type="match status" value="1"/>
</dbReference>
<dbReference type="Proteomes" id="UP001530293">
    <property type="component" value="Unassembled WGS sequence"/>
</dbReference>
<evidence type="ECO:0000259" key="15">
    <source>
        <dbReference type="SMART" id="SM00745"/>
    </source>
</evidence>
<dbReference type="PANTHER" id="PTHR23074">
    <property type="entry name" value="AAA DOMAIN-CONTAINING"/>
    <property type="match status" value="1"/>
</dbReference>
<dbReference type="GO" id="GO:0015031">
    <property type="term" value="P:protein transport"/>
    <property type="evidence" value="ECO:0007669"/>
    <property type="project" value="UniProtKB-KW"/>
</dbReference>
<dbReference type="InterPro" id="IPR003593">
    <property type="entry name" value="AAA+_ATPase"/>
</dbReference>
<dbReference type="PROSITE" id="PS00674">
    <property type="entry name" value="AAA"/>
    <property type="match status" value="1"/>
</dbReference>
<keyword evidence="8 12" id="KW-0067">ATP-binding</keyword>
<evidence type="ECO:0000256" key="1">
    <source>
        <dbReference type="ARBA" id="ARBA00004481"/>
    </source>
</evidence>
<dbReference type="AlphaFoldDB" id="A0ABD3M1J6"/>
<feature type="domain" description="MIT" evidence="15">
    <location>
        <begin position="31"/>
        <end position="108"/>
    </location>
</feature>
<accession>A0ABD3M1J6</accession>
<evidence type="ECO:0000256" key="12">
    <source>
        <dbReference type="RuleBase" id="RU003651"/>
    </source>
</evidence>
<dbReference type="SUPFAM" id="SSF52540">
    <property type="entry name" value="P-loop containing nucleoside triphosphate hydrolases"/>
    <property type="match status" value="1"/>
</dbReference>
<dbReference type="Gene3D" id="1.10.8.60">
    <property type="match status" value="1"/>
</dbReference>
<reference evidence="16 17" key="1">
    <citation type="submission" date="2024-10" db="EMBL/GenBank/DDBJ databases">
        <title>Updated reference genomes for cyclostephanoid diatoms.</title>
        <authorList>
            <person name="Roberts W.R."/>
            <person name="Alverson A.J."/>
        </authorList>
    </citation>
    <scope>NUCLEOTIDE SEQUENCE [LARGE SCALE GENOMIC DNA]</scope>
    <source>
        <strain evidence="16 17">AJA232-27</strain>
    </source>
</reference>
<evidence type="ECO:0000256" key="8">
    <source>
        <dbReference type="ARBA" id="ARBA00022840"/>
    </source>
</evidence>
<dbReference type="Gene3D" id="3.40.50.300">
    <property type="entry name" value="P-loop containing nucleotide triphosphate hydrolases"/>
    <property type="match status" value="1"/>
</dbReference>
<dbReference type="Gene3D" id="1.20.58.80">
    <property type="entry name" value="Phosphotransferase system, lactose/cellobiose-type IIA subunit"/>
    <property type="match status" value="1"/>
</dbReference>
<dbReference type="GO" id="GO:0005524">
    <property type="term" value="F:ATP binding"/>
    <property type="evidence" value="ECO:0007669"/>
    <property type="project" value="UniProtKB-KW"/>
</dbReference>
<keyword evidence="10" id="KW-0472">Membrane</keyword>
<dbReference type="FunFam" id="1.10.8.60:FF:000015">
    <property type="entry name" value="vacuolar protein sorting-associated protein 4A"/>
    <property type="match status" value="1"/>
</dbReference>
<dbReference type="EMBL" id="JALLBG020000250">
    <property type="protein sequence ID" value="KAL3757846.1"/>
    <property type="molecule type" value="Genomic_DNA"/>
</dbReference>
<dbReference type="PANTHER" id="PTHR23074:SF83">
    <property type="entry name" value="VACUOLAR PROTEIN SORTING-ASSOCIATED PROTEIN 4A"/>
    <property type="match status" value="1"/>
</dbReference>
<dbReference type="FunFam" id="3.40.50.300:FF:000043">
    <property type="entry name" value="Vacuolar protein sorting-associated protein 4"/>
    <property type="match status" value="1"/>
</dbReference>
<dbReference type="InterPro" id="IPR027417">
    <property type="entry name" value="P-loop_NTPase"/>
</dbReference>
<dbReference type="SMART" id="SM00382">
    <property type="entry name" value="AAA"/>
    <property type="match status" value="1"/>
</dbReference>
<evidence type="ECO:0000259" key="14">
    <source>
        <dbReference type="SMART" id="SM00382"/>
    </source>
</evidence>
<evidence type="ECO:0000313" key="16">
    <source>
        <dbReference type="EMBL" id="KAL3757846.1"/>
    </source>
</evidence>
<comment type="similarity">
    <text evidence="2 12">Belongs to the AAA ATPase family.</text>
</comment>
<dbReference type="InterPro" id="IPR003960">
    <property type="entry name" value="ATPase_AAA_CS"/>
</dbReference>
<dbReference type="InterPro" id="IPR036181">
    <property type="entry name" value="MIT_dom_sf"/>
</dbReference>
<comment type="caution">
    <text evidence="16">The sequence shown here is derived from an EMBL/GenBank/DDBJ whole genome shotgun (WGS) entry which is preliminary data.</text>
</comment>
<evidence type="ECO:0000256" key="4">
    <source>
        <dbReference type="ARBA" id="ARBA00022448"/>
    </source>
</evidence>
<evidence type="ECO:0000256" key="5">
    <source>
        <dbReference type="ARBA" id="ARBA00022741"/>
    </source>
</evidence>
<dbReference type="InterPro" id="IPR015415">
    <property type="entry name" value="Spast_Vps4_C"/>
</dbReference>
<dbReference type="InterPro" id="IPR007330">
    <property type="entry name" value="MIT_dom"/>
</dbReference>
<dbReference type="EC" id="3.6.4.6" evidence="3"/>
<protein>
    <recommendedName>
        <fullName evidence="3">vesicle-fusing ATPase</fullName>
        <ecNumber evidence="3">3.6.4.6</ecNumber>
    </recommendedName>
</protein>
<dbReference type="Pfam" id="PF04212">
    <property type="entry name" value="MIT"/>
    <property type="match status" value="1"/>
</dbReference>
<gene>
    <name evidence="16" type="ORF">ACHAWU_006154</name>
</gene>
<keyword evidence="6" id="KW-0967">Endosome</keyword>
<dbReference type="InterPro" id="IPR050304">
    <property type="entry name" value="MT-severing_AAA_ATPase"/>
</dbReference>
<evidence type="ECO:0000256" key="6">
    <source>
        <dbReference type="ARBA" id="ARBA00022753"/>
    </source>
</evidence>
<feature type="compositionally biased region" description="Gly residues" evidence="13">
    <location>
        <begin position="113"/>
        <end position="129"/>
    </location>
</feature>
<feature type="domain" description="AAA+ ATPase" evidence="14">
    <location>
        <begin position="197"/>
        <end position="334"/>
    </location>
</feature>
<keyword evidence="4" id="KW-0813">Transport</keyword>
<keyword evidence="17" id="KW-1185">Reference proteome</keyword>
<evidence type="ECO:0000256" key="9">
    <source>
        <dbReference type="ARBA" id="ARBA00022927"/>
    </source>
</evidence>
<dbReference type="SMART" id="SM00745">
    <property type="entry name" value="MIT"/>
    <property type="match status" value="1"/>
</dbReference>
<evidence type="ECO:0000256" key="3">
    <source>
        <dbReference type="ARBA" id="ARBA00012674"/>
    </source>
</evidence>
<keyword evidence="5 12" id="KW-0547">Nucleotide-binding</keyword>
<dbReference type="Pfam" id="PF17862">
    <property type="entry name" value="AAA_lid_3"/>
    <property type="match status" value="1"/>
</dbReference>
<dbReference type="InterPro" id="IPR041569">
    <property type="entry name" value="AAA_lid_3"/>
</dbReference>
<evidence type="ECO:0000256" key="10">
    <source>
        <dbReference type="ARBA" id="ARBA00023136"/>
    </source>
</evidence>
<dbReference type="FunFam" id="1.20.58.80:FF:000004">
    <property type="entry name" value="Vacuolar protein sorting-associated protein 4"/>
    <property type="match status" value="1"/>
</dbReference>
<keyword evidence="9" id="KW-0653">Protein transport</keyword>